<dbReference type="OrthoDB" id="5565075at2759"/>
<evidence type="ECO:0000256" key="6">
    <source>
        <dbReference type="ARBA" id="ARBA00023157"/>
    </source>
</evidence>
<dbReference type="SMART" id="SM00020">
    <property type="entry name" value="Tryp_SPc"/>
    <property type="match status" value="1"/>
</dbReference>
<evidence type="ECO:0000313" key="9">
    <source>
        <dbReference type="EMBL" id="RWS00786.1"/>
    </source>
</evidence>
<name>A0A443QCN1_9ACAR</name>
<evidence type="ECO:0000256" key="7">
    <source>
        <dbReference type="ARBA" id="ARBA00024195"/>
    </source>
</evidence>
<feature type="non-terminal residue" evidence="9">
    <location>
        <position position="238"/>
    </location>
</feature>
<dbReference type="GO" id="GO:0004252">
    <property type="term" value="F:serine-type endopeptidase activity"/>
    <property type="evidence" value="ECO:0007669"/>
    <property type="project" value="InterPro"/>
</dbReference>
<organism evidence="9 10">
    <name type="scientific">Dinothrombium tinctorium</name>
    <dbReference type="NCBI Taxonomy" id="1965070"/>
    <lineage>
        <taxon>Eukaryota</taxon>
        <taxon>Metazoa</taxon>
        <taxon>Ecdysozoa</taxon>
        <taxon>Arthropoda</taxon>
        <taxon>Chelicerata</taxon>
        <taxon>Arachnida</taxon>
        <taxon>Acari</taxon>
        <taxon>Acariformes</taxon>
        <taxon>Trombidiformes</taxon>
        <taxon>Prostigmata</taxon>
        <taxon>Anystina</taxon>
        <taxon>Parasitengona</taxon>
        <taxon>Trombidioidea</taxon>
        <taxon>Trombidiidae</taxon>
        <taxon>Dinothrombium</taxon>
    </lineage>
</organism>
<dbReference type="CDD" id="cd00190">
    <property type="entry name" value="Tryp_SPc"/>
    <property type="match status" value="1"/>
</dbReference>
<comment type="similarity">
    <text evidence="7">Belongs to the peptidase S1 family. CLIP subfamily.</text>
</comment>
<keyword evidence="10" id="KW-1185">Reference proteome</keyword>
<dbReference type="InterPro" id="IPR050127">
    <property type="entry name" value="Serine_Proteases_S1"/>
</dbReference>
<dbReference type="InterPro" id="IPR001314">
    <property type="entry name" value="Peptidase_S1A"/>
</dbReference>
<evidence type="ECO:0000256" key="1">
    <source>
        <dbReference type="ARBA" id="ARBA00004613"/>
    </source>
</evidence>
<dbReference type="InterPro" id="IPR001254">
    <property type="entry name" value="Trypsin_dom"/>
</dbReference>
<dbReference type="PRINTS" id="PR00722">
    <property type="entry name" value="CHYMOTRYPSIN"/>
</dbReference>
<feature type="domain" description="Peptidase S1" evidence="8">
    <location>
        <begin position="2"/>
        <end position="235"/>
    </location>
</feature>
<comment type="subcellular location">
    <subcellularLocation>
        <location evidence="1">Secreted</location>
    </subcellularLocation>
</comment>
<keyword evidence="4" id="KW-0378">Hydrolase</keyword>
<dbReference type="GO" id="GO:0005615">
    <property type="term" value="C:extracellular space"/>
    <property type="evidence" value="ECO:0007669"/>
    <property type="project" value="TreeGrafter"/>
</dbReference>
<proteinExistence type="inferred from homology"/>
<evidence type="ECO:0000256" key="2">
    <source>
        <dbReference type="ARBA" id="ARBA00022525"/>
    </source>
</evidence>
<keyword evidence="5" id="KW-0720">Serine protease</keyword>
<feature type="non-terminal residue" evidence="9">
    <location>
        <position position="1"/>
    </location>
</feature>
<dbReference type="PANTHER" id="PTHR24264:SF65">
    <property type="entry name" value="SRCR DOMAIN-CONTAINING PROTEIN"/>
    <property type="match status" value="1"/>
</dbReference>
<dbReference type="PANTHER" id="PTHR24264">
    <property type="entry name" value="TRYPSIN-RELATED"/>
    <property type="match status" value="1"/>
</dbReference>
<accession>A0A443QCN1</accession>
<comment type="caution">
    <text evidence="9">The sequence shown here is derived from an EMBL/GenBank/DDBJ whole genome shotgun (WGS) entry which is preliminary data.</text>
</comment>
<dbReference type="Pfam" id="PF00089">
    <property type="entry name" value="Trypsin"/>
    <property type="match status" value="1"/>
</dbReference>
<dbReference type="STRING" id="1965070.A0A443QCN1"/>
<dbReference type="InterPro" id="IPR009003">
    <property type="entry name" value="Peptidase_S1_PA"/>
</dbReference>
<dbReference type="GO" id="GO:0006508">
    <property type="term" value="P:proteolysis"/>
    <property type="evidence" value="ECO:0007669"/>
    <property type="project" value="UniProtKB-KW"/>
</dbReference>
<evidence type="ECO:0000313" key="10">
    <source>
        <dbReference type="Proteomes" id="UP000285301"/>
    </source>
</evidence>
<dbReference type="FunFam" id="2.40.10.10:FF:000002">
    <property type="entry name" value="Transmembrane protease serine"/>
    <property type="match status" value="1"/>
</dbReference>
<keyword evidence="3" id="KW-0645">Protease</keyword>
<evidence type="ECO:0000259" key="8">
    <source>
        <dbReference type="PROSITE" id="PS50240"/>
    </source>
</evidence>
<gene>
    <name evidence="9" type="ORF">B4U79_13971</name>
</gene>
<dbReference type="SUPFAM" id="SSF50494">
    <property type="entry name" value="Trypsin-like serine proteases"/>
    <property type="match status" value="1"/>
</dbReference>
<reference evidence="9 10" key="1">
    <citation type="journal article" date="2018" name="Gigascience">
        <title>Genomes of trombidid mites reveal novel predicted allergens and laterally-transferred genes associated with secondary metabolism.</title>
        <authorList>
            <person name="Dong X."/>
            <person name="Chaisiri K."/>
            <person name="Xia D."/>
            <person name="Armstrong S.D."/>
            <person name="Fang Y."/>
            <person name="Donnelly M.J."/>
            <person name="Kadowaki T."/>
            <person name="McGarry J.W."/>
            <person name="Darby A.C."/>
            <person name="Makepeace B.L."/>
        </authorList>
    </citation>
    <scope>NUCLEOTIDE SEQUENCE [LARGE SCALE GENOMIC DNA]</scope>
    <source>
        <strain evidence="9">UoL-WK</strain>
    </source>
</reference>
<protein>
    <submittedName>
        <fullName evidence="9">Serine proteinase stubble-like protein</fullName>
    </submittedName>
</protein>
<dbReference type="AlphaFoldDB" id="A0A443QCN1"/>
<evidence type="ECO:0000256" key="3">
    <source>
        <dbReference type="ARBA" id="ARBA00022670"/>
    </source>
</evidence>
<dbReference type="Proteomes" id="UP000285301">
    <property type="component" value="Unassembled WGS sequence"/>
</dbReference>
<keyword evidence="2" id="KW-0964">Secreted</keyword>
<dbReference type="InterPro" id="IPR043504">
    <property type="entry name" value="Peptidase_S1_PA_chymotrypsin"/>
</dbReference>
<sequence length="238" mass="26818">GFVGGEQASENQFPWQVGLLRKIHGEFAHIGGDVIISDRWILSAAHVFHGKVSEYKGIIGSLNISNPVVTVNFKKLIKHRNFDSRTYENDIALLRTTKAMELYPKQKHSNSVCLTRSYRHLKGKILVSGWGEISDEGDFSHHLMYGDLDLLNDKPCEKNYEFYNRTLMVCIGELSGAKDSCFGDSGGPAVANRTNRYFLIGIVSFGKRSGCDIPGVPGVYTRVTHYIKWIEEKTKLRF</sequence>
<dbReference type="EMBL" id="NCKU01010505">
    <property type="protein sequence ID" value="RWS00786.1"/>
    <property type="molecule type" value="Genomic_DNA"/>
</dbReference>
<evidence type="ECO:0000256" key="5">
    <source>
        <dbReference type="ARBA" id="ARBA00022825"/>
    </source>
</evidence>
<dbReference type="Gene3D" id="2.40.10.10">
    <property type="entry name" value="Trypsin-like serine proteases"/>
    <property type="match status" value="2"/>
</dbReference>
<keyword evidence="6" id="KW-1015">Disulfide bond</keyword>
<dbReference type="PROSITE" id="PS50240">
    <property type="entry name" value="TRYPSIN_DOM"/>
    <property type="match status" value="1"/>
</dbReference>
<evidence type="ECO:0000256" key="4">
    <source>
        <dbReference type="ARBA" id="ARBA00022801"/>
    </source>
</evidence>